<dbReference type="NCBIfam" id="TIGR01993">
    <property type="entry name" value="Pyr-5-nucltdase"/>
    <property type="match status" value="1"/>
</dbReference>
<accession>A0ABQ6LEX8</accession>
<dbReference type="RefSeq" id="WP_285670635.1">
    <property type="nucleotide sequence ID" value="NZ_BSYI01000006.1"/>
</dbReference>
<proteinExistence type="predicted"/>
<gene>
    <name evidence="1" type="ORF">LNKW23_11130</name>
</gene>
<dbReference type="SFLD" id="SFLDG01132">
    <property type="entry name" value="C1.5.3:_5'-Nucleotidase_Like"/>
    <property type="match status" value="1"/>
</dbReference>
<dbReference type="EMBL" id="BSYI01000006">
    <property type="protein sequence ID" value="GMG81900.1"/>
    <property type="molecule type" value="Genomic_DNA"/>
</dbReference>
<dbReference type="SFLD" id="SFLDG01129">
    <property type="entry name" value="C1.5:_HAD__Beta-PGM__Phosphata"/>
    <property type="match status" value="1"/>
</dbReference>
<organism evidence="1 2">
    <name type="scientific">Paralimibaculum aggregatum</name>
    <dbReference type="NCBI Taxonomy" id="3036245"/>
    <lineage>
        <taxon>Bacteria</taxon>
        <taxon>Pseudomonadati</taxon>
        <taxon>Pseudomonadota</taxon>
        <taxon>Alphaproteobacteria</taxon>
        <taxon>Rhodobacterales</taxon>
        <taxon>Paracoccaceae</taxon>
        <taxon>Paralimibaculum</taxon>
    </lineage>
</organism>
<sequence length="238" mass="25752">MARDGARGRGGAGAAPAGSGAERCRIAGVEAWIFDLDNTLYPPEAGLLGQIDRLMTDFIMRFLKVSEAEADRMRAHYWERDGITLHGLMEDHGVEAAAFLEETHAVDLSGLGPDPALTAAVAGLPGRKVIHTNGARRHAERVLAARGLAGAFERIFAIEDKNYVPKPERPAYLHVIREAGIDPARAAMIEDTVVNLVEPKRLGMTTVWLDHRDAGGEHPHVDARIGDLTRFLEAQAAG</sequence>
<dbReference type="SFLD" id="SFLDS00003">
    <property type="entry name" value="Haloacid_Dehalogenase"/>
    <property type="match status" value="1"/>
</dbReference>
<dbReference type="Proteomes" id="UP001239909">
    <property type="component" value="Unassembled WGS sequence"/>
</dbReference>
<dbReference type="InterPro" id="IPR006439">
    <property type="entry name" value="HAD-SF_hydro_IA"/>
</dbReference>
<dbReference type="Gene3D" id="1.10.150.450">
    <property type="match status" value="1"/>
</dbReference>
<keyword evidence="2" id="KW-1185">Reference proteome</keyword>
<dbReference type="NCBIfam" id="TIGR01509">
    <property type="entry name" value="HAD-SF-IA-v3"/>
    <property type="match status" value="1"/>
</dbReference>
<dbReference type="Pfam" id="PF00702">
    <property type="entry name" value="Hydrolase"/>
    <property type="match status" value="1"/>
</dbReference>
<dbReference type="PANTHER" id="PTHR12725">
    <property type="entry name" value="HALOACID DEHALOGENASE-LIKE HYDROLASE"/>
    <property type="match status" value="1"/>
</dbReference>
<dbReference type="InterPro" id="IPR023214">
    <property type="entry name" value="HAD_sf"/>
</dbReference>
<protein>
    <submittedName>
        <fullName evidence="1">Pyrimidine 5'-nucleotidase</fullName>
    </submittedName>
</protein>
<evidence type="ECO:0000313" key="1">
    <source>
        <dbReference type="EMBL" id="GMG81900.1"/>
    </source>
</evidence>
<name>A0ABQ6LEX8_9RHOB</name>
<dbReference type="SUPFAM" id="SSF56784">
    <property type="entry name" value="HAD-like"/>
    <property type="match status" value="1"/>
</dbReference>
<dbReference type="PANTHER" id="PTHR12725:SF117">
    <property type="entry name" value="HALOACID DEHALOGENASE-LIKE HYDROLASE"/>
    <property type="match status" value="1"/>
</dbReference>
<evidence type="ECO:0000313" key="2">
    <source>
        <dbReference type="Proteomes" id="UP001239909"/>
    </source>
</evidence>
<comment type="caution">
    <text evidence="1">The sequence shown here is derived from an EMBL/GenBank/DDBJ whole genome shotgun (WGS) entry which is preliminary data.</text>
</comment>
<dbReference type="InterPro" id="IPR010237">
    <property type="entry name" value="Pyr-5-nucltdase"/>
</dbReference>
<reference evidence="1 2" key="1">
    <citation type="submission" date="2023-04" db="EMBL/GenBank/DDBJ databases">
        <title>Marinoamorphus aggregata gen. nov., sp. Nov., isolate from tissue of brittle star Ophioplocus japonicus.</title>
        <authorList>
            <person name="Kawano K."/>
            <person name="Sawayama S."/>
            <person name="Nakagawa S."/>
        </authorList>
    </citation>
    <scope>NUCLEOTIDE SEQUENCE [LARGE SCALE GENOMIC DNA]</scope>
    <source>
        <strain evidence="1 2">NKW23</strain>
    </source>
</reference>
<dbReference type="InterPro" id="IPR036412">
    <property type="entry name" value="HAD-like_sf"/>
</dbReference>
<dbReference type="Gene3D" id="3.40.50.1000">
    <property type="entry name" value="HAD superfamily/HAD-like"/>
    <property type="match status" value="1"/>
</dbReference>